<accession>A0ABD2VYA4</accession>
<dbReference type="Proteomes" id="UP001627154">
    <property type="component" value="Unassembled WGS sequence"/>
</dbReference>
<feature type="region of interest" description="Disordered" evidence="1">
    <location>
        <begin position="19"/>
        <end position="43"/>
    </location>
</feature>
<dbReference type="AlphaFoldDB" id="A0ABD2VYA4"/>
<name>A0ABD2VYA4_9HYME</name>
<feature type="compositionally biased region" description="Low complexity" evidence="1">
    <location>
        <begin position="34"/>
        <end position="43"/>
    </location>
</feature>
<protein>
    <submittedName>
        <fullName evidence="2">Uncharacterized protein</fullName>
    </submittedName>
</protein>
<gene>
    <name evidence="2" type="ORF">TKK_018797</name>
</gene>
<proteinExistence type="predicted"/>
<organism evidence="2 3">
    <name type="scientific">Trichogramma kaykai</name>
    <dbReference type="NCBI Taxonomy" id="54128"/>
    <lineage>
        <taxon>Eukaryota</taxon>
        <taxon>Metazoa</taxon>
        <taxon>Ecdysozoa</taxon>
        <taxon>Arthropoda</taxon>
        <taxon>Hexapoda</taxon>
        <taxon>Insecta</taxon>
        <taxon>Pterygota</taxon>
        <taxon>Neoptera</taxon>
        <taxon>Endopterygota</taxon>
        <taxon>Hymenoptera</taxon>
        <taxon>Apocrita</taxon>
        <taxon>Proctotrupomorpha</taxon>
        <taxon>Chalcidoidea</taxon>
        <taxon>Trichogrammatidae</taxon>
        <taxon>Trichogramma</taxon>
    </lineage>
</organism>
<keyword evidence="3" id="KW-1185">Reference proteome</keyword>
<dbReference type="EMBL" id="JBJJXI010000153">
    <property type="protein sequence ID" value="KAL3385754.1"/>
    <property type="molecule type" value="Genomic_DNA"/>
</dbReference>
<reference evidence="2 3" key="1">
    <citation type="journal article" date="2024" name="bioRxiv">
        <title>A reference genome for Trichogramma kaykai: A tiny desert-dwelling parasitoid wasp with competing sex-ratio distorters.</title>
        <authorList>
            <person name="Culotta J."/>
            <person name="Lindsey A.R."/>
        </authorList>
    </citation>
    <scope>NUCLEOTIDE SEQUENCE [LARGE SCALE GENOMIC DNA]</scope>
    <source>
        <strain evidence="2 3">KSX58</strain>
    </source>
</reference>
<sequence>MALYHLSHKYYYLPSYRPKRSTPTDDCHRKRGQSSSCTPSPAPSASFNHILQRTSSSSIYSYRTSYRSYAYVQLGNLIRVYVEIDAQQTHLATYRIDVTTEYGREIASNSIRRARIGEAVPLQVESLTSLHKYIHTSAIIRRISPLVTPRASERAPAQARVYTYTRTLVPSLKNFLELRRSTLLLQAACIYLHCEDCSTNTIRASQTTNSRAFVRARRRSEFVGQCAQTLGVLVA</sequence>
<evidence type="ECO:0000256" key="1">
    <source>
        <dbReference type="SAM" id="MobiDB-lite"/>
    </source>
</evidence>
<evidence type="ECO:0000313" key="2">
    <source>
        <dbReference type="EMBL" id="KAL3385754.1"/>
    </source>
</evidence>
<evidence type="ECO:0000313" key="3">
    <source>
        <dbReference type="Proteomes" id="UP001627154"/>
    </source>
</evidence>
<comment type="caution">
    <text evidence="2">The sequence shown here is derived from an EMBL/GenBank/DDBJ whole genome shotgun (WGS) entry which is preliminary data.</text>
</comment>